<reference evidence="2" key="1">
    <citation type="submission" date="2022-10" db="EMBL/GenBank/DDBJ databases">
        <title>Tapping the CABI collections for fungal endophytes: first genome assemblies for Collariella, Neodidymelliopsis, Ascochyta clinopodiicola, Didymella pomorum, Didymosphaeria variabile, Neocosmospora piperis and Neocucurbitaria cava.</title>
        <authorList>
            <person name="Hill R."/>
        </authorList>
    </citation>
    <scope>NUCLEOTIDE SEQUENCE</scope>
    <source>
        <strain evidence="2">IMI 360193</strain>
    </source>
</reference>
<feature type="region of interest" description="Disordered" evidence="1">
    <location>
        <begin position="68"/>
        <end position="96"/>
    </location>
</feature>
<dbReference type="Proteomes" id="UP001140562">
    <property type="component" value="Unassembled WGS sequence"/>
</dbReference>
<feature type="region of interest" description="Disordered" evidence="1">
    <location>
        <begin position="312"/>
        <end position="360"/>
    </location>
</feature>
<comment type="caution">
    <text evidence="2">The sequence shown here is derived from an EMBL/GenBank/DDBJ whole genome shotgun (WGS) entry which is preliminary data.</text>
</comment>
<evidence type="ECO:0000313" key="2">
    <source>
        <dbReference type="EMBL" id="KAJ4340117.1"/>
    </source>
</evidence>
<evidence type="ECO:0000313" key="3">
    <source>
        <dbReference type="Proteomes" id="UP001140562"/>
    </source>
</evidence>
<accession>A0A9W8X3F5</accession>
<dbReference type="EMBL" id="JAPEUV010000018">
    <property type="protein sequence ID" value="KAJ4340117.1"/>
    <property type="molecule type" value="Genomic_DNA"/>
</dbReference>
<organism evidence="2 3">
    <name type="scientific">Didymella glomerata</name>
    <dbReference type="NCBI Taxonomy" id="749621"/>
    <lineage>
        <taxon>Eukaryota</taxon>
        <taxon>Fungi</taxon>
        <taxon>Dikarya</taxon>
        <taxon>Ascomycota</taxon>
        <taxon>Pezizomycotina</taxon>
        <taxon>Dothideomycetes</taxon>
        <taxon>Pleosporomycetidae</taxon>
        <taxon>Pleosporales</taxon>
        <taxon>Pleosporineae</taxon>
        <taxon>Didymellaceae</taxon>
        <taxon>Didymella</taxon>
    </lineage>
</organism>
<feature type="compositionally biased region" description="Low complexity" evidence="1">
    <location>
        <begin position="78"/>
        <end position="96"/>
    </location>
</feature>
<feature type="compositionally biased region" description="Acidic residues" evidence="1">
    <location>
        <begin position="348"/>
        <end position="360"/>
    </location>
</feature>
<gene>
    <name evidence="2" type="ORF">N0V87_002738</name>
</gene>
<dbReference type="OrthoDB" id="3786709at2759"/>
<proteinExistence type="predicted"/>
<sequence>MDRYAGYVSAGADFVDDSGFFEDDAENVLRNSLLQFTAHGDGYNAFAEPQVGQDAFFNDAFVQEQKFEDSLKSPTTPPTALSSPSPAPSEAFSTSSTVSLAGSLDDDGLTTLRTDIATTTSANASTYAPDRLVLASQPPAAIDPHALYTPLTTSRFKTSAAAKAHRKRARLPPKSQATDMAKVKQFGRDYWVVRIYNAMINSACITDGGKSVHRVRFTKKPAFDAVDLEAAAHAVFDGAIAVHERGWNRPMVYHKNTVRGKLVDISGGSVELRLSRICLVLAETKSAVDDAVRGGVTLALLCDNPEARRFTKESNNLGNQKRGERLKQSATKAKAKGKAKVEEVEIARDDEDVEDEEAVE</sequence>
<evidence type="ECO:0000256" key="1">
    <source>
        <dbReference type="SAM" id="MobiDB-lite"/>
    </source>
</evidence>
<name>A0A9W8X3F5_9PLEO</name>
<protein>
    <submittedName>
        <fullName evidence="2">Uncharacterized protein</fullName>
    </submittedName>
</protein>
<dbReference type="AlphaFoldDB" id="A0A9W8X3F5"/>
<keyword evidence="3" id="KW-1185">Reference proteome</keyword>